<accession>A0A5B7SWI6</accession>
<feature type="transmembrane region" description="Helical" evidence="1">
    <location>
        <begin position="99"/>
        <end position="117"/>
    </location>
</feature>
<feature type="transmembrane region" description="Helical" evidence="1">
    <location>
        <begin position="250"/>
        <end position="269"/>
    </location>
</feature>
<feature type="transmembrane region" description="Helical" evidence="1">
    <location>
        <begin position="12"/>
        <end position="33"/>
    </location>
</feature>
<dbReference type="KEGG" id="asag:FGM00_13725"/>
<gene>
    <name evidence="2" type="ORF">FGM00_13725</name>
</gene>
<evidence type="ECO:0000256" key="1">
    <source>
        <dbReference type="SAM" id="Phobius"/>
    </source>
</evidence>
<evidence type="ECO:0000313" key="3">
    <source>
        <dbReference type="Proteomes" id="UP000310017"/>
    </source>
</evidence>
<feature type="transmembrane region" description="Helical" evidence="1">
    <location>
        <begin position="39"/>
        <end position="56"/>
    </location>
</feature>
<dbReference type="OrthoDB" id="1467772at2"/>
<feature type="transmembrane region" description="Helical" evidence="1">
    <location>
        <begin position="202"/>
        <end position="220"/>
    </location>
</feature>
<name>A0A5B7SWI6_9FLAO</name>
<dbReference type="AlphaFoldDB" id="A0A5B7SWI6"/>
<proteinExistence type="predicted"/>
<reference evidence="2 3" key="1">
    <citation type="submission" date="2019-05" db="EMBL/GenBank/DDBJ databases">
        <title>Genome sequencing of F202Z8.</title>
        <authorList>
            <person name="Kwon Y.M."/>
        </authorList>
    </citation>
    <scope>NUCLEOTIDE SEQUENCE [LARGE SCALE GENOMIC DNA]</scope>
    <source>
        <strain evidence="2 3">F202Z8</strain>
    </source>
</reference>
<keyword evidence="3" id="KW-1185">Reference proteome</keyword>
<organism evidence="2 3">
    <name type="scientific">Aggregatimonas sangjinii</name>
    <dbReference type="NCBI Taxonomy" id="2583587"/>
    <lineage>
        <taxon>Bacteria</taxon>
        <taxon>Pseudomonadati</taxon>
        <taxon>Bacteroidota</taxon>
        <taxon>Flavobacteriia</taxon>
        <taxon>Flavobacteriales</taxon>
        <taxon>Flavobacteriaceae</taxon>
        <taxon>Aggregatimonas</taxon>
    </lineage>
</organism>
<feature type="transmembrane region" description="Helical" evidence="1">
    <location>
        <begin position="226"/>
        <end position="243"/>
    </location>
</feature>
<sequence length="272" mass="31194">MQRLHRLFDFYLDASIHVAFAIVALVMATSLLLNIPFDFHLVCFLFFGSISCYNFVKYGPEAEKYLKLTNLYHKNIQFFSIVCLLIAVDHAFFLKTETWVGIIILVLMTGLYAVPVLPRAKNLRSWSGLKIFIVAGVWAGTTVILPCLEVGQALSWDIYIETGQRFLLVLILILPFEIRDLRYDARELQTLPQIFGVRRTKIFGLLLTAIFFIGIFLKDSIEPGELFEKGILSGMLIMALLLAKQRQSQYFASFWVEGIPIVWVVWLWVTAK</sequence>
<keyword evidence="1" id="KW-0472">Membrane</keyword>
<feature type="transmembrane region" description="Helical" evidence="1">
    <location>
        <begin position="129"/>
        <end position="151"/>
    </location>
</feature>
<evidence type="ECO:0000313" key="2">
    <source>
        <dbReference type="EMBL" id="QCX01120.1"/>
    </source>
</evidence>
<dbReference type="EMBL" id="CP040710">
    <property type="protein sequence ID" value="QCX01120.1"/>
    <property type="molecule type" value="Genomic_DNA"/>
</dbReference>
<evidence type="ECO:0008006" key="4">
    <source>
        <dbReference type="Google" id="ProtNLM"/>
    </source>
</evidence>
<protein>
    <recommendedName>
        <fullName evidence="4">Prenyltransferase</fullName>
    </recommendedName>
</protein>
<feature type="transmembrane region" description="Helical" evidence="1">
    <location>
        <begin position="163"/>
        <end position="181"/>
    </location>
</feature>
<feature type="transmembrane region" description="Helical" evidence="1">
    <location>
        <begin position="76"/>
        <end position="93"/>
    </location>
</feature>
<dbReference type="Proteomes" id="UP000310017">
    <property type="component" value="Chromosome"/>
</dbReference>
<keyword evidence="1" id="KW-1133">Transmembrane helix</keyword>
<keyword evidence="1" id="KW-0812">Transmembrane</keyword>
<dbReference type="RefSeq" id="WP_138853459.1">
    <property type="nucleotide sequence ID" value="NZ_CP040710.1"/>
</dbReference>